<protein>
    <submittedName>
        <fullName evidence="2">Sensor domain-containing diguanylate cyclase</fullName>
    </submittedName>
</protein>
<evidence type="ECO:0000259" key="1">
    <source>
        <dbReference type="PROSITE" id="PS50887"/>
    </source>
</evidence>
<dbReference type="InterPro" id="IPR000160">
    <property type="entry name" value="GGDEF_dom"/>
</dbReference>
<dbReference type="Pfam" id="PF01590">
    <property type="entry name" value="GAF"/>
    <property type="match status" value="1"/>
</dbReference>
<dbReference type="InterPro" id="IPR029787">
    <property type="entry name" value="Nucleotide_cyclase"/>
</dbReference>
<dbReference type="SMART" id="SM00267">
    <property type="entry name" value="GGDEF"/>
    <property type="match status" value="1"/>
</dbReference>
<dbReference type="PANTHER" id="PTHR43102">
    <property type="entry name" value="SLR1143 PROTEIN"/>
    <property type="match status" value="1"/>
</dbReference>
<dbReference type="EMBL" id="JACOFV010000003">
    <property type="protein sequence ID" value="MBC3861550.1"/>
    <property type="molecule type" value="Genomic_DNA"/>
</dbReference>
<dbReference type="AlphaFoldDB" id="A0A923HEF6"/>
<sequence>MAKRIFNVPIALVSLVDENRQWFKSCDGLNVKETDRQVSFCAHAILEQNTLVIHDTKHDERFFDNPLVTSTPYIRFYAGHPLRTHYGDALGTLCIIDTVPRTFPQEDIEMLIDLAGIVERELITIKLSLIDDMTRISNRRGFIILSKYSLEICKRQLFPTGLVFFDLNKFKEINDTYGHAEGDKALMIFADQMRSSFRSSDILARLGGDEFVALLTNTQKSDIDEMILRFKKTLHDHCINVSLPYTIGFSYGVTVFDQSKHFSIEDMMQEADHAMYRDKITNRLKLKRRV</sequence>
<evidence type="ECO:0000313" key="3">
    <source>
        <dbReference type="Proteomes" id="UP000634011"/>
    </source>
</evidence>
<comment type="caution">
    <text evidence="2">The sequence shown here is derived from an EMBL/GenBank/DDBJ whole genome shotgun (WGS) entry which is preliminary data.</text>
</comment>
<dbReference type="CDD" id="cd01949">
    <property type="entry name" value="GGDEF"/>
    <property type="match status" value="1"/>
</dbReference>
<dbReference type="InterPro" id="IPR043128">
    <property type="entry name" value="Rev_trsase/Diguanyl_cyclase"/>
</dbReference>
<keyword evidence="3" id="KW-1185">Reference proteome</keyword>
<dbReference type="Proteomes" id="UP000634011">
    <property type="component" value="Unassembled WGS sequence"/>
</dbReference>
<dbReference type="InterPro" id="IPR003018">
    <property type="entry name" value="GAF"/>
</dbReference>
<reference evidence="2" key="1">
    <citation type="submission" date="2020-08" db="EMBL/GenBank/DDBJ databases">
        <title>Novel species isolated from subtropical streams in China.</title>
        <authorList>
            <person name="Lu H."/>
        </authorList>
    </citation>
    <scope>NUCLEOTIDE SEQUENCE</scope>
    <source>
        <strain evidence="2">KACC 12607</strain>
    </source>
</reference>
<dbReference type="Pfam" id="PF00990">
    <property type="entry name" value="GGDEF"/>
    <property type="match status" value="1"/>
</dbReference>
<organism evidence="2 3">
    <name type="scientific">Undibacterium jejuense</name>
    <dbReference type="NCBI Taxonomy" id="1344949"/>
    <lineage>
        <taxon>Bacteria</taxon>
        <taxon>Pseudomonadati</taxon>
        <taxon>Pseudomonadota</taxon>
        <taxon>Betaproteobacteria</taxon>
        <taxon>Burkholderiales</taxon>
        <taxon>Oxalobacteraceae</taxon>
        <taxon>Undibacterium</taxon>
    </lineage>
</organism>
<proteinExistence type="predicted"/>
<evidence type="ECO:0000313" key="2">
    <source>
        <dbReference type="EMBL" id="MBC3861550.1"/>
    </source>
</evidence>
<name>A0A923HEF6_9BURK</name>
<dbReference type="PROSITE" id="PS50887">
    <property type="entry name" value="GGDEF"/>
    <property type="match status" value="1"/>
</dbReference>
<dbReference type="Gene3D" id="3.30.70.270">
    <property type="match status" value="1"/>
</dbReference>
<gene>
    <name evidence="2" type="ORF">H8K32_05500</name>
</gene>
<dbReference type="Gene3D" id="3.30.450.40">
    <property type="match status" value="1"/>
</dbReference>
<feature type="domain" description="GGDEF" evidence="1">
    <location>
        <begin position="158"/>
        <end position="290"/>
    </location>
</feature>
<dbReference type="PANTHER" id="PTHR43102:SF2">
    <property type="entry name" value="GAF DOMAIN-CONTAINING PROTEIN"/>
    <property type="match status" value="1"/>
</dbReference>
<dbReference type="InterPro" id="IPR029016">
    <property type="entry name" value="GAF-like_dom_sf"/>
</dbReference>
<dbReference type="NCBIfam" id="TIGR00254">
    <property type="entry name" value="GGDEF"/>
    <property type="match status" value="1"/>
</dbReference>
<accession>A0A923HEF6</accession>
<dbReference type="SUPFAM" id="SSF55073">
    <property type="entry name" value="Nucleotide cyclase"/>
    <property type="match status" value="1"/>
</dbReference>
<dbReference type="SUPFAM" id="SSF55781">
    <property type="entry name" value="GAF domain-like"/>
    <property type="match status" value="1"/>
</dbReference>